<accession>A0A061FMA6</accession>
<evidence type="ECO:0000313" key="1">
    <source>
        <dbReference type="EMBL" id="EOY15629.1"/>
    </source>
</evidence>
<gene>
    <name evidence="1" type="ORF">TCM_034631</name>
</gene>
<sequence>MVFYWLFIDAIMNIYLSYGDIDLTVFVALANDVCSVLQREYHNRVAEFVVKDVQLIQAKTGEALKETV</sequence>
<dbReference type="EMBL" id="CM001886">
    <property type="protein sequence ID" value="EOY15629.1"/>
    <property type="molecule type" value="Genomic_DNA"/>
</dbReference>
<protein>
    <submittedName>
        <fullName evidence="1">Uncharacterized protein</fullName>
    </submittedName>
</protein>
<dbReference type="Gramene" id="EOY15629">
    <property type="protein sequence ID" value="EOY15629"/>
    <property type="gene ID" value="TCM_034631"/>
</dbReference>
<dbReference type="Proteomes" id="UP000026915">
    <property type="component" value="Chromosome 8"/>
</dbReference>
<dbReference type="AlphaFoldDB" id="A0A061FMA6"/>
<name>A0A061FMA6_THECC</name>
<keyword evidence="2" id="KW-1185">Reference proteome</keyword>
<proteinExistence type="predicted"/>
<reference evidence="1 2" key="1">
    <citation type="journal article" date="2013" name="Genome Biol.">
        <title>The genome sequence of the most widely cultivated cacao type and its use to identify candidate genes regulating pod color.</title>
        <authorList>
            <person name="Motamayor J.C."/>
            <person name="Mockaitis K."/>
            <person name="Schmutz J."/>
            <person name="Haiminen N."/>
            <person name="Iii D.L."/>
            <person name="Cornejo O."/>
            <person name="Findley S.D."/>
            <person name="Zheng P."/>
            <person name="Utro F."/>
            <person name="Royaert S."/>
            <person name="Saski C."/>
            <person name="Jenkins J."/>
            <person name="Podicheti R."/>
            <person name="Zhao M."/>
            <person name="Scheffler B.E."/>
            <person name="Stack J.C."/>
            <person name="Feltus F.A."/>
            <person name="Mustiga G.M."/>
            <person name="Amores F."/>
            <person name="Phillips W."/>
            <person name="Marelli J.P."/>
            <person name="May G.D."/>
            <person name="Shapiro H."/>
            <person name="Ma J."/>
            <person name="Bustamante C.D."/>
            <person name="Schnell R.J."/>
            <person name="Main D."/>
            <person name="Gilbert D."/>
            <person name="Parida L."/>
            <person name="Kuhn D.N."/>
        </authorList>
    </citation>
    <scope>NUCLEOTIDE SEQUENCE [LARGE SCALE GENOMIC DNA]</scope>
    <source>
        <strain evidence="2">cv. Matina 1-6</strain>
    </source>
</reference>
<dbReference type="STRING" id="3641.A0A061FMA6"/>
<organism evidence="1 2">
    <name type="scientific">Theobroma cacao</name>
    <name type="common">Cacao</name>
    <name type="synonym">Cocoa</name>
    <dbReference type="NCBI Taxonomy" id="3641"/>
    <lineage>
        <taxon>Eukaryota</taxon>
        <taxon>Viridiplantae</taxon>
        <taxon>Streptophyta</taxon>
        <taxon>Embryophyta</taxon>
        <taxon>Tracheophyta</taxon>
        <taxon>Spermatophyta</taxon>
        <taxon>Magnoliopsida</taxon>
        <taxon>eudicotyledons</taxon>
        <taxon>Gunneridae</taxon>
        <taxon>Pentapetalae</taxon>
        <taxon>rosids</taxon>
        <taxon>malvids</taxon>
        <taxon>Malvales</taxon>
        <taxon>Malvaceae</taxon>
        <taxon>Byttnerioideae</taxon>
        <taxon>Theobroma</taxon>
    </lineage>
</organism>
<dbReference type="InParanoid" id="A0A061FMA6"/>
<dbReference type="HOGENOM" id="CLU_2799152_0_0_1"/>
<evidence type="ECO:0000313" key="2">
    <source>
        <dbReference type="Proteomes" id="UP000026915"/>
    </source>
</evidence>